<keyword evidence="3" id="KW-1185">Reference proteome</keyword>
<dbReference type="Proteomes" id="UP001152803">
    <property type="component" value="Unassembled WGS sequence"/>
</dbReference>
<evidence type="ECO:0000256" key="1">
    <source>
        <dbReference type="SAM" id="MobiDB-lite"/>
    </source>
</evidence>
<feature type="region of interest" description="Disordered" evidence="1">
    <location>
        <begin position="47"/>
        <end position="95"/>
    </location>
</feature>
<name>A0A9Q1E428_CONCO</name>
<sequence>MSRFPAAPVLIQVLSRRPGQQGPQNALEKKMDMLPNREEAELTLCHHRSLPADPSFPRRPGRTVRRRTPEPPTAREPGLINVSHQCGPGGGRFEDTNKVEQITLFPRFRSAHRETGQTCTMNHS</sequence>
<proteinExistence type="predicted"/>
<evidence type="ECO:0000313" key="2">
    <source>
        <dbReference type="EMBL" id="KAJ8289263.1"/>
    </source>
</evidence>
<reference evidence="2" key="1">
    <citation type="journal article" date="2023" name="Science">
        <title>Genome structures resolve the early diversification of teleost fishes.</title>
        <authorList>
            <person name="Parey E."/>
            <person name="Louis A."/>
            <person name="Montfort J."/>
            <person name="Bouchez O."/>
            <person name="Roques C."/>
            <person name="Iampietro C."/>
            <person name="Lluch J."/>
            <person name="Castinel A."/>
            <person name="Donnadieu C."/>
            <person name="Desvignes T."/>
            <person name="Floi Bucao C."/>
            <person name="Jouanno E."/>
            <person name="Wen M."/>
            <person name="Mejri S."/>
            <person name="Dirks R."/>
            <person name="Jansen H."/>
            <person name="Henkel C."/>
            <person name="Chen W.J."/>
            <person name="Zahm M."/>
            <person name="Cabau C."/>
            <person name="Klopp C."/>
            <person name="Thompson A.W."/>
            <person name="Robinson-Rechavi M."/>
            <person name="Braasch I."/>
            <person name="Lecointre G."/>
            <person name="Bobe J."/>
            <person name="Postlethwait J.H."/>
            <person name="Berthelot C."/>
            <person name="Roest Crollius H."/>
            <person name="Guiguen Y."/>
        </authorList>
    </citation>
    <scope>NUCLEOTIDE SEQUENCE</scope>
    <source>
        <strain evidence="2">Concon-B</strain>
    </source>
</reference>
<protein>
    <submittedName>
        <fullName evidence="2">Uncharacterized protein</fullName>
    </submittedName>
</protein>
<accession>A0A9Q1E428</accession>
<gene>
    <name evidence="2" type="ORF">COCON_G00019220</name>
</gene>
<organism evidence="2 3">
    <name type="scientific">Conger conger</name>
    <name type="common">Conger eel</name>
    <name type="synonym">Muraena conger</name>
    <dbReference type="NCBI Taxonomy" id="82655"/>
    <lineage>
        <taxon>Eukaryota</taxon>
        <taxon>Metazoa</taxon>
        <taxon>Chordata</taxon>
        <taxon>Craniata</taxon>
        <taxon>Vertebrata</taxon>
        <taxon>Euteleostomi</taxon>
        <taxon>Actinopterygii</taxon>
        <taxon>Neopterygii</taxon>
        <taxon>Teleostei</taxon>
        <taxon>Anguilliformes</taxon>
        <taxon>Congridae</taxon>
        <taxon>Conger</taxon>
    </lineage>
</organism>
<evidence type="ECO:0000313" key="3">
    <source>
        <dbReference type="Proteomes" id="UP001152803"/>
    </source>
</evidence>
<dbReference type="EMBL" id="JAFJMO010000001">
    <property type="protein sequence ID" value="KAJ8289263.1"/>
    <property type="molecule type" value="Genomic_DNA"/>
</dbReference>
<dbReference type="AlphaFoldDB" id="A0A9Q1E428"/>
<comment type="caution">
    <text evidence="2">The sequence shown here is derived from an EMBL/GenBank/DDBJ whole genome shotgun (WGS) entry which is preliminary data.</text>
</comment>